<dbReference type="Proteomes" id="UP000184188">
    <property type="component" value="Unassembled WGS sequence"/>
</dbReference>
<dbReference type="GO" id="GO:0006281">
    <property type="term" value="P:DNA repair"/>
    <property type="evidence" value="ECO:0007669"/>
    <property type="project" value="InterPro"/>
</dbReference>
<dbReference type="AlphaFoldDB" id="A0A1L9SU95"/>
<dbReference type="Pfam" id="PF01035">
    <property type="entry name" value="DNA_binding_1"/>
    <property type="match status" value="1"/>
</dbReference>
<name>A0A1L9SU95_9EURO</name>
<dbReference type="VEuPathDB" id="FungiDB:ASPZODRAFT_47239"/>
<dbReference type="InterPro" id="IPR014048">
    <property type="entry name" value="MethylDNA_cys_MeTrfase_DNA-bd"/>
</dbReference>
<reference evidence="4" key="1">
    <citation type="journal article" date="2017" name="Genome Biol.">
        <title>Comparative genomics reveals high biological diversity and specific adaptations in the industrially and medically important fungal genus Aspergillus.</title>
        <authorList>
            <person name="de Vries R.P."/>
            <person name="Riley R."/>
            <person name="Wiebenga A."/>
            <person name="Aguilar-Osorio G."/>
            <person name="Amillis S."/>
            <person name="Uchima C.A."/>
            <person name="Anderluh G."/>
            <person name="Asadollahi M."/>
            <person name="Askin M."/>
            <person name="Barry K."/>
            <person name="Battaglia E."/>
            <person name="Bayram O."/>
            <person name="Benocci T."/>
            <person name="Braus-Stromeyer S.A."/>
            <person name="Caldana C."/>
            <person name="Canovas D."/>
            <person name="Cerqueira G.C."/>
            <person name="Chen F."/>
            <person name="Chen W."/>
            <person name="Choi C."/>
            <person name="Clum A."/>
            <person name="Dos Santos R.A."/>
            <person name="Damasio A.R."/>
            <person name="Diallinas G."/>
            <person name="Emri T."/>
            <person name="Fekete E."/>
            <person name="Flipphi M."/>
            <person name="Freyberg S."/>
            <person name="Gallo A."/>
            <person name="Gournas C."/>
            <person name="Habgood R."/>
            <person name="Hainaut M."/>
            <person name="Harispe M.L."/>
            <person name="Henrissat B."/>
            <person name="Hilden K.S."/>
            <person name="Hope R."/>
            <person name="Hossain A."/>
            <person name="Karabika E."/>
            <person name="Karaffa L."/>
            <person name="Karanyi Z."/>
            <person name="Krasevec N."/>
            <person name="Kuo A."/>
            <person name="Kusch H."/>
            <person name="LaButti K."/>
            <person name="Lagendijk E.L."/>
            <person name="Lapidus A."/>
            <person name="Levasseur A."/>
            <person name="Lindquist E."/>
            <person name="Lipzen A."/>
            <person name="Logrieco A.F."/>
            <person name="MacCabe A."/>
            <person name="Maekelae M.R."/>
            <person name="Malavazi I."/>
            <person name="Melin P."/>
            <person name="Meyer V."/>
            <person name="Mielnichuk N."/>
            <person name="Miskei M."/>
            <person name="Molnar A.P."/>
            <person name="Mule G."/>
            <person name="Ngan C.Y."/>
            <person name="Orejas M."/>
            <person name="Orosz E."/>
            <person name="Ouedraogo J.P."/>
            <person name="Overkamp K.M."/>
            <person name="Park H.-S."/>
            <person name="Perrone G."/>
            <person name="Piumi F."/>
            <person name="Punt P.J."/>
            <person name="Ram A.F."/>
            <person name="Ramon A."/>
            <person name="Rauscher S."/>
            <person name="Record E."/>
            <person name="Riano-Pachon D.M."/>
            <person name="Robert V."/>
            <person name="Roehrig J."/>
            <person name="Ruller R."/>
            <person name="Salamov A."/>
            <person name="Salih N.S."/>
            <person name="Samson R.A."/>
            <person name="Sandor E."/>
            <person name="Sanguinetti M."/>
            <person name="Schuetze T."/>
            <person name="Sepcic K."/>
            <person name="Shelest E."/>
            <person name="Sherlock G."/>
            <person name="Sophianopoulou V."/>
            <person name="Squina F.M."/>
            <person name="Sun H."/>
            <person name="Susca A."/>
            <person name="Todd R.B."/>
            <person name="Tsang A."/>
            <person name="Unkles S.E."/>
            <person name="van de Wiele N."/>
            <person name="van Rossen-Uffink D."/>
            <person name="Oliveira J.V."/>
            <person name="Vesth T.C."/>
            <person name="Visser J."/>
            <person name="Yu J.-H."/>
            <person name="Zhou M."/>
            <person name="Andersen M.R."/>
            <person name="Archer D.B."/>
            <person name="Baker S.E."/>
            <person name="Benoit I."/>
            <person name="Brakhage A.A."/>
            <person name="Braus G.H."/>
            <person name="Fischer R."/>
            <person name="Frisvad J.C."/>
            <person name="Goldman G.H."/>
            <person name="Houbraken J."/>
            <person name="Oakley B."/>
            <person name="Pocsi I."/>
            <person name="Scazzocchio C."/>
            <person name="Seiboth B."/>
            <person name="vanKuyk P.A."/>
            <person name="Wortman J."/>
            <person name="Dyer P.S."/>
            <person name="Grigoriev I.V."/>
        </authorList>
    </citation>
    <scope>NUCLEOTIDE SEQUENCE [LARGE SCALE GENOMIC DNA]</scope>
    <source>
        <strain evidence="4">CBS 506.65</strain>
    </source>
</reference>
<feature type="domain" description="Methylated-DNA-[protein]-cysteine S-methyltransferase DNA binding" evidence="2">
    <location>
        <begin position="11"/>
        <end position="100"/>
    </location>
</feature>
<evidence type="ECO:0000313" key="3">
    <source>
        <dbReference type="EMBL" id="OJJ50694.1"/>
    </source>
</evidence>
<feature type="non-terminal residue" evidence="3">
    <location>
        <position position="128"/>
    </location>
</feature>
<sequence>MARTDEAEWWYNAVYEAVQEIPRGRVTSYGHIARLLGEPQRPRQVGMCLKHLPTDTPEGTIFFHSGNVPWQRVVNAKGMISHRGPGSAERQAEALRQEGVEVETDSFGEMYIDFSRYGWFPDRLPSEE</sequence>
<proteinExistence type="predicted"/>
<organism evidence="3 4">
    <name type="scientific">Penicilliopsis zonata CBS 506.65</name>
    <dbReference type="NCBI Taxonomy" id="1073090"/>
    <lineage>
        <taxon>Eukaryota</taxon>
        <taxon>Fungi</taxon>
        <taxon>Dikarya</taxon>
        <taxon>Ascomycota</taxon>
        <taxon>Pezizomycotina</taxon>
        <taxon>Eurotiomycetes</taxon>
        <taxon>Eurotiomycetidae</taxon>
        <taxon>Eurotiales</taxon>
        <taxon>Aspergillaceae</taxon>
        <taxon>Penicilliopsis</taxon>
    </lineage>
</organism>
<dbReference type="PANTHER" id="PTHR42942">
    <property type="entry name" value="6-O-METHYLGUANINE DNA METHYLTRANSFERASE"/>
    <property type="match status" value="1"/>
</dbReference>
<keyword evidence="1" id="KW-0227">DNA damage</keyword>
<dbReference type="InterPro" id="IPR036388">
    <property type="entry name" value="WH-like_DNA-bd_sf"/>
</dbReference>
<gene>
    <name evidence="3" type="ORF">ASPZODRAFT_47239</name>
</gene>
<dbReference type="STRING" id="1073090.A0A1L9SU95"/>
<dbReference type="RefSeq" id="XP_022585204.1">
    <property type="nucleotide sequence ID" value="XM_022728392.1"/>
</dbReference>
<dbReference type="PANTHER" id="PTHR42942:SF1">
    <property type="entry name" value="ALKYLTRANSFERASE-LIKE PROTEIN 1"/>
    <property type="match status" value="1"/>
</dbReference>
<dbReference type="EMBL" id="KV878336">
    <property type="protein sequence ID" value="OJJ50694.1"/>
    <property type="molecule type" value="Genomic_DNA"/>
</dbReference>
<evidence type="ECO:0000256" key="1">
    <source>
        <dbReference type="ARBA" id="ARBA00022763"/>
    </source>
</evidence>
<protein>
    <recommendedName>
        <fullName evidence="2">Methylated-DNA-[protein]-cysteine S-methyltransferase DNA binding domain-containing protein</fullName>
    </recommendedName>
</protein>
<dbReference type="CDD" id="cd06445">
    <property type="entry name" value="ATase"/>
    <property type="match status" value="1"/>
</dbReference>
<accession>A0A1L9SU95</accession>
<dbReference type="InterPro" id="IPR036217">
    <property type="entry name" value="MethylDNA_cys_MeTrfase_DNAb"/>
</dbReference>
<dbReference type="GO" id="GO:0003824">
    <property type="term" value="F:catalytic activity"/>
    <property type="evidence" value="ECO:0007669"/>
    <property type="project" value="InterPro"/>
</dbReference>
<dbReference type="OrthoDB" id="2548197at2759"/>
<dbReference type="Gene3D" id="1.10.10.10">
    <property type="entry name" value="Winged helix-like DNA-binding domain superfamily/Winged helix DNA-binding domain"/>
    <property type="match status" value="1"/>
</dbReference>
<keyword evidence="4" id="KW-1185">Reference proteome</keyword>
<dbReference type="InterPro" id="IPR052520">
    <property type="entry name" value="ATL_DNA_repair"/>
</dbReference>
<evidence type="ECO:0000313" key="4">
    <source>
        <dbReference type="Proteomes" id="UP000184188"/>
    </source>
</evidence>
<dbReference type="GeneID" id="34614856"/>
<evidence type="ECO:0000259" key="2">
    <source>
        <dbReference type="Pfam" id="PF01035"/>
    </source>
</evidence>
<dbReference type="SUPFAM" id="SSF46767">
    <property type="entry name" value="Methylated DNA-protein cysteine methyltransferase, C-terminal domain"/>
    <property type="match status" value="1"/>
</dbReference>